<comment type="caution">
    <text evidence="1">The sequence shown here is derived from an EMBL/GenBank/DDBJ whole genome shotgun (WGS) entry which is preliminary data.</text>
</comment>
<organism evidence="1 2">
    <name type="scientific">Arctium lappa</name>
    <name type="common">Greater burdock</name>
    <name type="synonym">Lappa major</name>
    <dbReference type="NCBI Taxonomy" id="4217"/>
    <lineage>
        <taxon>Eukaryota</taxon>
        <taxon>Viridiplantae</taxon>
        <taxon>Streptophyta</taxon>
        <taxon>Embryophyta</taxon>
        <taxon>Tracheophyta</taxon>
        <taxon>Spermatophyta</taxon>
        <taxon>Magnoliopsida</taxon>
        <taxon>eudicotyledons</taxon>
        <taxon>Gunneridae</taxon>
        <taxon>Pentapetalae</taxon>
        <taxon>asterids</taxon>
        <taxon>campanulids</taxon>
        <taxon>Asterales</taxon>
        <taxon>Asteraceae</taxon>
        <taxon>Carduoideae</taxon>
        <taxon>Cardueae</taxon>
        <taxon>Arctiinae</taxon>
        <taxon>Arctium</taxon>
    </lineage>
</organism>
<sequence>MLKKGQVRAAVKRDRFLGIEWASRRGRNEVLSKGLKRARFGSGQCERVTVGVEVSLYSPYDWPVGKGWTVCGTSSLFPHDRQYYVSWKGVVPTVGAGLKSIWDAAVVIFVDGYGDRSHNISMLSLLLPVVLLFAAAVNLVLAVWLFASHKHSHCYFFFVLSVWVGLDFTLRRRTFDWTLFLFGHKINYV</sequence>
<name>A0ACB9DKJ5_ARCLA</name>
<reference evidence="1 2" key="2">
    <citation type="journal article" date="2022" name="Mol. Ecol. Resour.">
        <title>The genomes of chicory, endive, great burdock and yacon provide insights into Asteraceae paleo-polyploidization history and plant inulin production.</title>
        <authorList>
            <person name="Fan W."/>
            <person name="Wang S."/>
            <person name="Wang H."/>
            <person name="Wang A."/>
            <person name="Jiang F."/>
            <person name="Liu H."/>
            <person name="Zhao H."/>
            <person name="Xu D."/>
            <person name="Zhang Y."/>
        </authorList>
    </citation>
    <scope>NUCLEOTIDE SEQUENCE [LARGE SCALE GENOMIC DNA]</scope>
    <source>
        <strain evidence="2">cv. Niubang</strain>
    </source>
</reference>
<accession>A0ACB9DKJ5</accession>
<proteinExistence type="predicted"/>
<evidence type="ECO:0000313" key="1">
    <source>
        <dbReference type="EMBL" id="KAI3746935.1"/>
    </source>
</evidence>
<evidence type="ECO:0000313" key="2">
    <source>
        <dbReference type="Proteomes" id="UP001055879"/>
    </source>
</evidence>
<reference evidence="2" key="1">
    <citation type="journal article" date="2022" name="Mol. Ecol. Resour.">
        <title>The genomes of chicory, endive, great burdock and yacon provide insights into Asteraceae palaeo-polyploidization history and plant inulin production.</title>
        <authorList>
            <person name="Fan W."/>
            <person name="Wang S."/>
            <person name="Wang H."/>
            <person name="Wang A."/>
            <person name="Jiang F."/>
            <person name="Liu H."/>
            <person name="Zhao H."/>
            <person name="Xu D."/>
            <person name="Zhang Y."/>
        </authorList>
    </citation>
    <scope>NUCLEOTIDE SEQUENCE [LARGE SCALE GENOMIC DNA]</scope>
    <source>
        <strain evidence="2">cv. Niubang</strain>
    </source>
</reference>
<dbReference type="Proteomes" id="UP001055879">
    <property type="component" value="Linkage Group LG03"/>
</dbReference>
<keyword evidence="2" id="KW-1185">Reference proteome</keyword>
<protein>
    <submittedName>
        <fullName evidence="1">Uncharacterized protein</fullName>
    </submittedName>
</protein>
<gene>
    <name evidence="1" type="ORF">L6452_09377</name>
</gene>
<dbReference type="EMBL" id="CM042049">
    <property type="protein sequence ID" value="KAI3746935.1"/>
    <property type="molecule type" value="Genomic_DNA"/>
</dbReference>